<dbReference type="GeneID" id="63850314"/>
<dbReference type="OrthoDB" id="64477at2759"/>
<dbReference type="InterPro" id="IPR000182">
    <property type="entry name" value="GNAT_dom"/>
</dbReference>
<feature type="domain" description="N-acetyltransferase" evidence="1">
    <location>
        <begin position="12"/>
        <end position="200"/>
    </location>
</feature>
<comment type="caution">
    <text evidence="2">The sequence shown here is derived from an EMBL/GenBank/DDBJ whole genome shotgun (WGS) entry which is preliminary data.</text>
</comment>
<keyword evidence="3" id="KW-1185">Reference proteome</keyword>
<name>A0A9P4GND9_9PLEO</name>
<dbReference type="SUPFAM" id="SSF55729">
    <property type="entry name" value="Acyl-CoA N-acyltransferases (Nat)"/>
    <property type="match status" value="1"/>
</dbReference>
<sequence length="217" mass="24578">MSHPTPFSSARLTYHAIRQPDDLALFKAINADQTGYQNSNASNIKLPSHADAEKFMKATAEENLLGAVIWLAPENQQTAGEIKARRNAGEIVEAWGTAIGELHLSALPAHLTHHRWTELGIDILPAYQGRGYGAEAIGWALDYAFRRAGLHRVKIRAFEWNTGAIRLYKKLGFTVEGSEREALWFEGRWWDGVEMGMLESEWWEMERTTQRGEEERA</sequence>
<evidence type="ECO:0000313" key="2">
    <source>
        <dbReference type="EMBL" id="KAF1848852.1"/>
    </source>
</evidence>
<dbReference type="Gene3D" id="3.40.630.30">
    <property type="match status" value="1"/>
</dbReference>
<gene>
    <name evidence="2" type="ORF">K460DRAFT_364800</name>
</gene>
<dbReference type="CDD" id="cd04301">
    <property type="entry name" value="NAT_SF"/>
    <property type="match status" value="1"/>
</dbReference>
<dbReference type="PANTHER" id="PTHR43415:SF3">
    <property type="entry name" value="GNAT-FAMILY ACETYLTRANSFERASE"/>
    <property type="match status" value="1"/>
</dbReference>
<dbReference type="GO" id="GO:0016747">
    <property type="term" value="F:acyltransferase activity, transferring groups other than amino-acyl groups"/>
    <property type="evidence" value="ECO:0007669"/>
    <property type="project" value="InterPro"/>
</dbReference>
<accession>A0A9P4GND9</accession>
<protein>
    <submittedName>
        <fullName evidence="2">Acyl-CoA N-acyltransferase</fullName>
    </submittedName>
</protein>
<proteinExistence type="predicted"/>
<dbReference type="InterPro" id="IPR016181">
    <property type="entry name" value="Acyl_CoA_acyltransferase"/>
</dbReference>
<dbReference type="RefSeq" id="XP_040791415.1">
    <property type="nucleotide sequence ID" value="XM_040933063.1"/>
</dbReference>
<dbReference type="Proteomes" id="UP000800039">
    <property type="component" value="Unassembled WGS sequence"/>
</dbReference>
<dbReference type="Pfam" id="PF13302">
    <property type="entry name" value="Acetyltransf_3"/>
    <property type="match status" value="1"/>
</dbReference>
<reference evidence="2" key="1">
    <citation type="submission" date="2020-01" db="EMBL/GenBank/DDBJ databases">
        <authorList>
            <consortium name="DOE Joint Genome Institute"/>
            <person name="Haridas S."/>
            <person name="Albert R."/>
            <person name="Binder M."/>
            <person name="Bloem J."/>
            <person name="Labutti K."/>
            <person name="Salamov A."/>
            <person name="Andreopoulos B."/>
            <person name="Baker S.E."/>
            <person name="Barry K."/>
            <person name="Bills G."/>
            <person name="Bluhm B.H."/>
            <person name="Cannon C."/>
            <person name="Castanera R."/>
            <person name="Culley D.E."/>
            <person name="Daum C."/>
            <person name="Ezra D."/>
            <person name="Gonzalez J.B."/>
            <person name="Henrissat B."/>
            <person name="Kuo A."/>
            <person name="Liang C."/>
            <person name="Lipzen A."/>
            <person name="Lutzoni F."/>
            <person name="Magnuson J."/>
            <person name="Mondo S."/>
            <person name="Nolan M."/>
            <person name="Ohm R."/>
            <person name="Pangilinan J."/>
            <person name="Park H.-J."/>
            <person name="Ramirez L."/>
            <person name="Alfaro M."/>
            <person name="Sun H."/>
            <person name="Tritt A."/>
            <person name="Yoshinaga Y."/>
            <person name="Zwiers L.-H."/>
            <person name="Turgeon B.G."/>
            <person name="Goodwin S.B."/>
            <person name="Spatafora J.W."/>
            <person name="Crous P.W."/>
            <person name="Grigoriev I.V."/>
        </authorList>
    </citation>
    <scope>NUCLEOTIDE SEQUENCE</scope>
    <source>
        <strain evidence="2">CBS 394.84</strain>
    </source>
</reference>
<dbReference type="AlphaFoldDB" id="A0A9P4GND9"/>
<dbReference type="PROSITE" id="PS51186">
    <property type="entry name" value="GNAT"/>
    <property type="match status" value="1"/>
</dbReference>
<dbReference type="PANTHER" id="PTHR43415">
    <property type="entry name" value="SPERMIDINE N(1)-ACETYLTRANSFERASE"/>
    <property type="match status" value="1"/>
</dbReference>
<dbReference type="EMBL" id="ML976615">
    <property type="protein sequence ID" value="KAF1848852.1"/>
    <property type="molecule type" value="Genomic_DNA"/>
</dbReference>
<evidence type="ECO:0000313" key="3">
    <source>
        <dbReference type="Proteomes" id="UP000800039"/>
    </source>
</evidence>
<organism evidence="2 3">
    <name type="scientific">Cucurbitaria berberidis CBS 394.84</name>
    <dbReference type="NCBI Taxonomy" id="1168544"/>
    <lineage>
        <taxon>Eukaryota</taxon>
        <taxon>Fungi</taxon>
        <taxon>Dikarya</taxon>
        <taxon>Ascomycota</taxon>
        <taxon>Pezizomycotina</taxon>
        <taxon>Dothideomycetes</taxon>
        <taxon>Pleosporomycetidae</taxon>
        <taxon>Pleosporales</taxon>
        <taxon>Pleosporineae</taxon>
        <taxon>Cucurbitariaceae</taxon>
        <taxon>Cucurbitaria</taxon>
    </lineage>
</organism>
<evidence type="ECO:0000259" key="1">
    <source>
        <dbReference type="PROSITE" id="PS51186"/>
    </source>
</evidence>